<protein>
    <submittedName>
        <fullName evidence="2">TlpA family protein disulfide reductase</fullName>
    </submittedName>
</protein>
<dbReference type="Pfam" id="PF08534">
    <property type="entry name" value="Redoxin"/>
    <property type="match status" value="1"/>
</dbReference>
<dbReference type="PANTHER" id="PTHR42852:SF17">
    <property type="entry name" value="THIOREDOXIN-LIKE PROTEIN HI_1115"/>
    <property type="match status" value="1"/>
</dbReference>
<feature type="domain" description="Thioredoxin" evidence="1">
    <location>
        <begin position="37"/>
        <end position="175"/>
    </location>
</feature>
<organism evidence="2">
    <name type="scientific">Desulfobacca acetoxidans</name>
    <dbReference type="NCBI Taxonomy" id="60893"/>
    <lineage>
        <taxon>Bacteria</taxon>
        <taxon>Pseudomonadati</taxon>
        <taxon>Thermodesulfobacteriota</taxon>
        <taxon>Desulfobaccia</taxon>
        <taxon>Desulfobaccales</taxon>
        <taxon>Desulfobaccaceae</taxon>
        <taxon>Desulfobacca</taxon>
    </lineage>
</organism>
<dbReference type="InterPro" id="IPR013740">
    <property type="entry name" value="Redoxin"/>
</dbReference>
<accession>A0A7V4G7S4</accession>
<dbReference type="InterPro" id="IPR050553">
    <property type="entry name" value="Thioredoxin_ResA/DsbE_sf"/>
</dbReference>
<comment type="caution">
    <text evidence="2">The sequence shown here is derived from an EMBL/GenBank/DDBJ whole genome shotgun (WGS) entry which is preliminary data.</text>
</comment>
<dbReference type="EMBL" id="DSXI01000207">
    <property type="protein sequence ID" value="HGS04806.1"/>
    <property type="molecule type" value="Genomic_DNA"/>
</dbReference>
<dbReference type="InterPro" id="IPR013766">
    <property type="entry name" value="Thioredoxin_domain"/>
</dbReference>
<sequence length="175" mass="19076">MPRRDTRGAHLCFRTMLAVVLVGVLAAAGWAQGIVKSGNLGTAPDFTLPDVVDGKEYSLSQLKGKVVLINFITFFCGPCREEMPDLDKLHQELKDKGFMVVGIGLSSDPTQLRFLVKQLNLHYPLLAGTDAVGKAYGNVEVVPTTFIVDRQGNIKHKITGALTKDAFLKLVQPLL</sequence>
<dbReference type="InterPro" id="IPR036249">
    <property type="entry name" value="Thioredoxin-like_sf"/>
</dbReference>
<dbReference type="Gene3D" id="3.40.30.10">
    <property type="entry name" value="Glutaredoxin"/>
    <property type="match status" value="1"/>
</dbReference>
<evidence type="ECO:0000313" key="2">
    <source>
        <dbReference type="EMBL" id="HGS04806.1"/>
    </source>
</evidence>
<proteinExistence type="predicted"/>
<dbReference type="CDD" id="cd02966">
    <property type="entry name" value="TlpA_like_family"/>
    <property type="match status" value="1"/>
</dbReference>
<dbReference type="PANTHER" id="PTHR42852">
    <property type="entry name" value="THIOL:DISULFIDE INTERCHANGE PROTEIN DSBE"/>
    <property type="match status" value="1"/>
</dbReference>
<gene>
    <name evidence="2" type="ORF">ENT08_03590</name>
</gene>
<dbReference type="PROSITE" id="PS51352">
    <property type="entry name" value="THIOREDOXIN_2"/>
    <property type="match status" value="1"/>
</dbReference>
<dbReference type="GO" id="GO:0016491">
    <property type="term" value="F:oxidoreductase activity"/>
    <property type="evidence" value="ECO:0007669"/>
    <property type="project" value="InterPro"/>
</dbReference>
<name>A0A7V4G7S4_9BACT</name>
<evidence type="ECO:0000259" key="1">
    <source>
        <dbReference type="PROSITE" id="PS51352"/>
    </source>
</evidence>
<reference evidence="2" key="1">
    <citation type="journal article" date="2020" name="mSystems">
        <title>Genome- and Community-Level Interaction Insights into Carbon Utilization and Element Cycling Functions of Hydrothermarchaeota in Hydrothermal Sediment.</title>
        <authorList>
            <person name="Zhou Z."/>
            <person name="Liu Y."/>
            <person name="Xu W."/>
            <person name="Pan J."/>
            <person name="Luo Z.H."/>
            <person name="Li M."/>
        </authorList>
    </citation>
    <scope>NUCLEOTIDE SEQUENCE [LARGE SCALE GENOMIC DNA]</scope>
    <source>
        <strain evidence="2">SpSt-548</strain>
    </source>
</reference>
<dbReference type="AlphaFoldDB" id="A0A7V4G7S4"/>
<dbReference type="SUPFAM" id="SSF52833">
    <property type="entry name" value="Thioredoxin-like"/>
    <property type="match status" value="1"/>
</dbReference>